<protein>
    <submittedName>
        <fullName evidence="2">Uncharacterized protein</fullName>
    </submittedName>
</protein>
<feature type="region of interest" description="Disordered" evidence="1">
    <location>
        <begin position="174"/>
        <end position="291"/>
    </location>
</feature>
<dbReference type="PANTHER" id="PTHR16291">
    <property type="entry name" value="NUCLEAR CAP-BINDING PROTEIN SUBUNIT 3"/>
    <property type="match status" value="1"/>
</dbReference>
<gene>
    <name evidence="2" type="primary">g4262</name>
    <name evidence="2" type="ORF">EsDP_00004262</name>
</gene>
<evidence type="ECO:0000313" key="2">
    <source>
        <dbReference type="EMBL" id="GAB0135942.1"/>
    </source>
</evidence>
<name>A0ABQ0CR71_9HYPO</name>
<dbReference type="Pfam" id="PF10309">
    <property type="entry name" value="NCBP3"/>
    <property type="match status" value="1"/>
</dbReference>
<reference evidence="3" key="1">
    <citation type="submission" date="2024-06" db="EMBL/GenBank/DDBJ databases">
        <title>Draft Genome Sequences of Epichloe bromicola Strains Isolated from Elymus ciliaris.</title>
        <authorList>
            <consortium name="Epichloe bromicola genome sequencing consortium"/>
            <person name="Miura A."/>
            <person name="Imano S."/>
            <person name="Ashida A."/>
            <person name="Sato I."/>
            <person name="Chiba S."/>
            <person name="Tanaka A."/>
            <person name="Camagna M."/>
            <person name="Takemoto D."/>
        </authorList>
    </citation>
    <scope>NUCLEOTIDE SEQUENCE [LARGE SCALE GENOMIC DNA]</scope>
    <source>
        <strain evidence="3">DP</strain>
    </source>
</reference>
<dbReference type="EMBL" id="BAAFGZ010000159">
    <property type="protein sequence ID" value="GAB0135942.1"/>
    <property type="molecule type" value="Genomic_DNA"/>
</dbReference>
<organism evidence="2 3">
    <name type="scientific">Epichloe bromicola</name>
    <dbReference type="NCBI Taxonomy" id="79588"/>
    <lineage>
        <taxon>Eukaryota</taxon>
        <taxon>Fungi</taxon>
        <taxon>Dikarya</taxon>
        <taxon>Ascomycota</taxon>
        <taxon>Pezizomycotina</taxon>
        <taxon>Sordariomycetes</taxon>
        <taxon>Hypocreomycetidae</taxon>
        <taxon>Hypocreales</taxon>
        <taxon>Clavicipitaceae</taxon>
        <taxon>Epichloe</taxon>
    </lineage>
</organism>
<dbReference type="Proteomes" id="UP001562357">
    <property type="component" value="Unassembled WGS sequence"/>
</dbReference>
<evidence type="ECO:0000313" key="3">
    <source>
        <dbReference type="Proteomes" id="UP001562357"/>
    </source>
</evidence>
<dbReference type="PANTHER" id="PTHR16291:SF0">
    <property type="entry name" value="NUCLEAR CAP-BINDING PROTEIN SUBUNIT 3"/>
    <property type="match status" value="1"/>
</dbReference>
<feature type="compositionally biased region" description="Basic and acidic residues" evidence="1">
    <location>
        <begin position="190"/>
        <end position="200"/>
    </location>
</feature>
<proteinExistence type="predicted"/>
<accession>A0ABQ0CR71</accession>
<feature type="region of interest" description="Disordered" evidence="1">
    <location>
        <begin position="380"/>
        <end position="409"/>
    </location>
</feature>
<comment type="caution">
    <text evidence="2">The sequence shown here is derived from an EMBL/GenBank/DDBJ whole genome shotgun (WGS) entry which is preliminary data.</text>
</comment>
<dbReference type="InterPro" id="IPR019416">
    <property type="entry name" value="NCBP3"/>
</dbReference>
<keyword evidence="3" id="KW-1185">Reference proteome</keyword>
<feature type="compositionally biased region" description="Basic and acidic residues" evidence="1">
    <location>
        <begin position="242"/>
        <end position="282"/>
    </location>
</feature>
<evidence type="ECO:0000256" key="1">
    <source>
        <dbReference type="SAM" id="MobiDB-lite"/>
    </source>
</evidence>
<sequence>MDLDIEMGDVDEGAINVQVFEELPRADDILQSEELEEPGEVAEDELTVREAGDGDEGQTLVPSKIHIRGVDTLHTDDIKAYVKVYFGPVDKIEWIDDNSANLVFGNEFIAGEAIISLSAIEIADVTALTIGESLPAKPFDGKPAVSLQVRLALKSDKKQTGAALHSRYYLLHPEHDPEERRKKYHKNQSRFRDREGDNRRSGIRHRRASDDDVDTFDASMYDDAPRHARRSLSPDNSVRFHASAENRGKELFANRVSKRDRSASPRRDTGSDAHMDALDRSSHQNKTHAKSIKSRIFIANSGKELFPIKATEKGGRLDQLEESIGSARLRDEDMPKIVDVSHARSDGGFNIRGLANQRASEASGFAIKGAASANARELFPDKLGTTNAGKELLDSARSKRRQRAQDLFL</sequence>